<sequence length="224" mass="24850">MAEDYAAKMSRKTDAELRDYVTNRYQYREEAVLAALAELAQRGTPEPTAAGLIAELEVSKQETDRRELAVREQEAEKEQARRVARGEAEPEVAPQTGPALYSPGTITVFSVLFSMVAGGILLALNLRALRRTGPALLVVAFLLLYTVGTHYALTWLQHAYGTQYIWLGPVFNIVAIVLYNVVFWPRFIGSQPYRSRPWGGALLICGLLTMAYLILASRFGVPTV</sequence>
<evidence type="ECO:0000313" key="3">
    <source>
        <dbReference type="Proteomes" id="UP000019423"/>
    </source>
</evidence>
<dbReference type="AlphaFoldDB" id="W8ET39"/>
<accession>W8ET39</accession>
<organism evidence="2 3">
    <name type="scientific">Hymenobacter swuensis DY53</name>
    <dbReference type="NCBI Taxonomy" id="1227739"/>
    <lineage>
        <taxon>Bacteria</taxon>
        <taxon>Pseudomonadati</taxon>
        <taxon>Bacteroidota</taxon>
        <taxon>Cytophagia</taxon>
        <taxon>Cytophagales</taxon>
        <taxon>Hymenobacteraceae</taxon>
        <taxon>Hymenobacter</taxon>
    </lineage>
</organism>
<dbReference type="OrthoDB" id="882708at2"/>
<dbReference type="RefSeq" id="WP_044000623.1">
    <property type="nucleotide sequence ID" value="NZ_CP007145.1"/>
</dbReference>
<keyword evidence="1" id="KW-0472">Membrane</keyword>
<keyword evidence="3" id="KW-1185">Reference proteome</keyword>
<dbReference type="STRING" id="1227739.Hsw_0113"/>
<dbReference type="Proteomes" id="UP000019423">
    <property type="component" value="Chromosome"/>
</dbReference>
<evidence type="ECO:0000313" key="2">
    <source>
        <dbReference type="EMBL" id="AHJ95708.1"/>
    </source>
</evidence>
<reference evidence="2 3" key="1">
    <citation type="submission" date="2014-01" db="EMBL/GenBank/DDBJ databases">
        <title>Complete genome sequence of ionizing-radiation resistance bacterium Hymenobacter swuensis DY53.</title>
        <authorList>
            <person name="Jung J.-H."/>
            <person name="Jeong S.-W."/>
            <person name="Joe M.-H."/>
            <person name="Cho y.-j."/>
            <person name="Kim M.-K."/>
            <person name="Lim S.-Y."/>
        </authorList>
    </citation>
    <scope>NUCLEOTIDE SEQUENCE [LARGE SCALE GENOMIC DNA]</scope>
    <source>
        <strain evidence="2 3">DY53</strain>
    </source>
</reference>
<keyword evidence="1" id="KW-1133">Transmembrane helix</keyword>
<keyword evidence="1" id="KW-0812">Transmembrane</keyword>
<feature type="transmembrane region" description="Helical" evidence="1">
    <location>
        <begin position="100"/>
        <end position="123"/>
    </location>
</feature>
<protein>
    <submittedName>
        <fullName evidence="2">Uncharacterized protein</fullName>
    </submittedName>
</protein>
<feature type="transmembrane region" description="Helical" evidence="1">
    <location>
        <begin position="165"/>
        <end position="185"/>
    </location>
</feature>
<gene>
    <name evidence="2" type="ORF">Hsw_0113</name>
</gene>
<proteinExistence type="predicted"/>
<dbReference type="HOGENOM" id="CLU_1208455_0_0_10"/>
<dbReference type="PATRIC" id="fig|1227739.3.peg.386"/>
<dbReference type="KEGG" id="hsw:Hsw_0113"/>
<feature type="transmembrane region" description="Helical" evidence="1">
    <location>
        <begin position="197"/>
        <end position="215"/>
    </location>
</feature>
<evidence type="ECO:0000256" key="1">
    <source>
        <dbReference type="SAM" id="Phobius"/>
    </source>
</evidence>
<name>W8ET39_9BACT</name>
<dbReference type="EMBL" id="CP007145">
    <property type="protein sequence ID" value="AHJ95708.1"/>
    <property type="molecule type" value="Genomic_DNA"/>
</dbReference>
<feature type="transmembrane region" description="Helical" evidence="1">
    <location>
        <begin position="135"/>
        <end position="153"/>
    </location>
</feature>